<feature type="compositionally biased region" description="Basic residues" evidence="1">
    <location>
        <begin position="140"/>
        <end position="167"/>
    </location>
</feature>
<proteinExistence type="predicted"/>
<evidence type="ECO:0000313" key="3">
    <source>
        <dbReference type="Proteomes" id="UP001331761"/>
    </source>
</evidence>
<dbReference type="Gene3D" id="3.40.50.1240">
    <property type="entry name" value="Phosphoglycerate mutase-like"/>
    <property type="match status" value="1"/>
</dbReference>
<gene>
    <name evidence="2" type="ORF">GCK32_015803</name>
</gene>
<dbReference type="AlphaFoldDB" id="A0AAN8G8X7"/>
<feature type="compositionally biased region" description="Basic and acidic residues" evidence="1">
    <location>
        <begin position="168"/>
        <end position="181"/>
    </location>
</feature>
<dbReference type="InterPro" id="IPR051710">
    <property type="entry name" value="Phosphatase_SH3-domain"/>
</dbReference>
<accession>A0AAN8G8X7</accession>
<feature type="region of interest" description="Disordered" evidence="1">
    <location>
        <begin position="43"/>
        <end position="210"/>
    </location>
</feature>
<dbReference type="SUPFAM" id="SSF53254">
    <property type="entry name" value="Phosphoglycerate mutase-like"/>
    <property type="match status" value="1"/>
</dbReference>
<name>A0AAN8G8X7_TRICO</name>
<feature type="compositionally biased region" description="Low complexity" evidence="1">
    <location>
        <begin position="78"/>
        <end position="93"/>
    </location>
</feature>
<sequence length="375" mass="41673">MPAKCSGKVISSSVAISERFVAVNKVLKIVFRSISADLLGMSDRVRKSRSKSSKGRSRRSTESRTTKSSRNLSKTSKTGKSSEYSRSTSKSTGTQVRTSTSTRGTAGPDKQSSGISATAKRKKSKTASAKRGPQSGKSAKNQKIKRQRQQRGKKSGKSAGKRKSRGGMKKETKSESKEGKSKSKASNQSRRRRSKSRSTKRRLLASRRRHKDEKLPMICSYWRRAASKRNAHQLIIIIRSAERVDRVFGAEWLKTEAPHGHIVPTDLNIPNNSIFKKLLNEGLLDENPPVTAFGKYNTQLTGRALFNRGVSSKLLICSPTLRSIQTGESLAKFLDAKLAIEPGLFEPLAWYRNTHKVLPNFHIEELAKIYPIDTS</sequence>
<evidence type="ECO:0000313" key="2">
    <source>
        <dbReference type="EMBL" id="KAK5986290.1"/>
    </source>
</evidence>
<protein>
    <submittedName>
        <fullName evidence="2">Uncharacterized protein</fullName>
    </submittedName>
</protein>
<feature type="compositionally biased region" description="Basic residues" evidence="1">
    <location>
        <begin position="189"/>
        <end position="210"/>
    </location>
</feature>
<dbReference type="GO" id="GO:0016791">
    <property type="term" value="F:phosphatase activity"/>
    <property type="evidence" value="ECO:0007669"/>
    <property type="project" value="UniProtKB-ARBA"/>
</dbReference>
<reference evidence="2 3" key="1">
    <citation type="submission" date="2019-10" db="EMBL/GenBank/DDBJ databases">
        <title>Assembly and Annotation for the nematode Trichostrongylus colubriformis.</title>
        <authorList>
            <person name="Martin J."/>
        </authorList>
    </citation>
    <scope>NUCLEOTIDE SEQUENCE [LARGE SCALE GENOMIC DNA]</scope>
    <source>
        <strain evidence="2">G859</strain>
        <tissue evidence="2">Whole worm</tissue>
    </source>
</reference>
<feature type="compositionally biased region" description="Basic residues" evidence="1">
    <location>
        <begin position="46"/>
        <end position="58"/>
    </location>
</feature>
<dbReference type="InterPro" id="IPR029033">
    <property type="entry name" value="His_PPase_superfam"/>
</dbReference>
<comment type="caution">
    <text evidence="2">The sequence shown here is derived from an EMBL/GenBank/DDBJ whole genome shotgun (WGS) entry which is preliminary data.</text>
</comment>
<dbReference type="PANTHER" id="PTHR16469:SF26">
    <property type="entry name" value="PHOSPHOGLYCERATE MUTASE FAMILY PROTEIN"/>
    <property type="match status" value="1"/>
</dbReference>
<keyword evidence="3" id="KW-1185">Reference proteome</keyword>
<dbReference type="Proteomes" id="UP001331761">
    <property type="component" value="Unassembled WGS sequence"/>
</dbReference>
<evidence type="ECO:0000256" key="1">
    <source>
        <dbReference type="SAM" id="MobiDB-lite"/>
    </source>
</evidence>
<feature type="compositionally biased region" description="Polar residues" evidence="1">
    <location>
        <begin position="94"/>
        <end position="115"/>
    </location>
</feature>
<dbReference type="EMBL" id="WIXE01000767">
    <property type="protein sequence ID" value="KAK5986290.1"/>
    <property type="molecule type" value="Genomic_DNA"/>
</dbReference>
<organism evidence="2 3">
    <name type="scientific">Trichostrongylus colubriformis</name>
    <name type="common">Black scour worm</name>
    <dbReference type="NCBI Taxonomy" id="6319"/>
    <lineage>
        <taxon>Eukaryota</taxon>
        <taxon>Metazoa</taxon>
        <taxon>Ecdysozoa</taxon>
        <taxon>Nematoda</taxon>
        <taxon>Chromadorea</taxon>
        <taxon>Rhabditida</taxon>
        <taxon>Rhabditina</taxon>
        <taxon>Rhabditomorpha</taxon>
        <taxon>Strongyloidea</taxon>
        <taxon>Trichostrongylidae</taxon>
        <taxon>Trichostrongylus</taxon>
    </lineage>
</organism>
<dbReference type="PANTHER" id="PTHR16469">
    <property type="entry name" value="UBIQUITIN-ASSOCIATED AND SH3 DOMAIN-CONTAINING BA-RELATED"/>
    <property type="match status" value="1"/>
</dbReference>